<gene>
    <name evidence="1" type="ORF">SAMN05421828_1503</name>
</gene>
<sequence>MTETPDVTTANDLITPALGITRRSAVAIPAAGIGAAIIGAAFASTRSAQAADATMPEGALLIPPNATKLKALTSALAKAPRRRNFKTLPMILTSADDWDSEALHLLFAYKGGPKQVWDNTALDSPWLNGMRNSINAQIWGWKHPDFLMASATHGSAHMALYDDYIWDKYLAKFSGGKHSANTWIKQPAASKASATNYNDSKGVFSPHDNSITVLQRRGVAFCACHNEVWELTMGILKKGINPDKLSHGKIAAEFTNHLIPGAVLTPGVVGTIPEFQLAGYQYIK</sequence>
<dbReference type="InterPro" id="IPR027396">
    <property type="entry name" value="DsrEFH-like"/>
</dbReference>
<evidence type="ECO:0000313" key="1">
    <source>
        <dbReference type="EMBL" id="SIR54072.1"/>
    </source>
</evidence>
<dbReference type="Gene3D" id="3.40.1260.10">
    <property type="entry name" value="DsrEFH-like"/>
    <property type="match status" value="1"/>
</dbReference>
<dbReference type="PROSITE" id="PS51318">
    <property type="entry name" value="TAT"/>
    <property type="match status" value="1"/>
</dbReference>
<accession>A0A8G2FI97</accession>
<reference evidence="1 2" key="1">
    <citation type="submission" date="2017-01" db="EMBL/GenBank/DDBJ databases">
        <authorList>
            <person name="Varghese N."/>
            <person name="Submissions S."/>
        </authorList>
    </citation>
    <scope>NUCLEOTIDE SEQUENCE [LARGE SCALE GENOMIC DNA]</scope>
    <source>
        <strain evidence="1 2">ATCC 35905</strain>
    </source>
</reference>
<proteinExistence type="predicted"/>
<dbReference type="Proteomes" id="UP000186308">
    <property type="component" value="Unassembled WGS sequence"/>
</dbReference>
<evidence type="ECO:0008006" key="3">
    <source>
        <dbReference type="Google" id="ProtNLM"/>
    </source>
</evidence>
<protein>
    <recommendedName>
        <fullName evidence="3">Transcriptional initiation protein Tat</fullName>
    </recommendedName>
</protein>
<evidence type="ECO:0000313" key="2">
    <source>
        <dbReference type="Proteomes" id="UP000186308"/>
    </source>
</evidence>
<dbReference type="EMBL" id="FTNE01000050">
    <property type="protein sequence ID" value="SIR54072.1"/>
    <property type="molecule type" value="Genomic_DNA"/>
</dbReference>
<dbReference type="InterPro" id="IPR006311">
    <property type="entry name" value="TAT_signal"/>
</dbReference>
<name>A0A8G2FI97_ACIRU</name>
<comment type="caution">
    <text evidence="1">The sequence shown here is derived from an EMBL/GenBank/DDBJ whole genome shotgun (WGS) entry which is preliminary data.</text>
</comment>
<keyword evidence="2" id="KW-1185">Reference proteome</keyword>
<dbReference type="AlphaFoldDB" id="A0A8G2FI97"/>
<organism evidence="1 2">
    <name type="scientific">Acidiphilium rubrum</name>
    <dbReference type="NCBI Taxonomy" id="526"/>
    <lineage>
        <taxon>Bacteria</taxon>
        <taxon>Pseudomonadati</taxon>
        <taxon>Pseudomonadota</taxon>
        <taxon>Alphaproteobacteria</taxon>
        <taxon>Acetobacterales</taxon>
        <taxon>Acidocellaceae</taxon>
        <taxon>Acidiphilium</taxon>
    </lineage>
</organism>
<dbReference type="RefSeq" id="WP_051657634.1">
    <property type="nucleotide sequence ID" value="NZ_FTNE01000050.1"/>
</dbReference>